<reference evidence="1 2" key="1">
    <citation type="submission" date="2024-10" db="EMBL/GenBank/DDBJ databases">
        <title>The Natural Products Discovery Center: Release of the First 8490 Sequenced Strains for Exploring Actinobacteria Biosynthetic Diversity.</title>
        <authorList>
            <person name="Kalkreuter E."/>
            <person name="Kautsar S.A."/>
            <person name="Yang D."/>
            <person name="Bader C.D."/>
            <person name="Teijaro C.N."/>
            <person name="Fluegel L."/>
            <person name="Davis C.M."/>
            <person name="Simpson J.R."/>
            <person name="Lauterbach L."/>
            <person name="Steele A.D."/>
            <person name="Gui C."/>
            <person name="Meng S."/>
            <person name="Li G."/>
            <person name="Viehrig K."/>
            <person name="Ye F."/>
            <person name="Su P."/>
            <person name="Kiefer A.F."/>
            <person name="Nichols A."/>
            <person name="Cepeda A.J."/>
            <person name="Yan W."/>
            <person name="Fan B."/>
            <person name="Jiang Y."/>
            <person name="Adhikari A."/>
            <person name="Zheng C.-J."/>
            <person name="Schuster L."/>
            <person name="Cowan T.M."/>
            <person name="Smanski M.J."/>
            <person name="Chevrette M.G."/>
            <person name="De Carvalho L.P.S."/>
            <person name="Shen B."/>
        </authorList>
    </citation>
    <scope>NUCLEOTIDE SEQUENCE [LARGE SCALE GENOMIC DNA]</scope>
    <source>
        <strain evidence="1 2">NPDC053346</strain>
    </source>
</reference>
<dbReference type="Proteomes" id="UP001614391">
    <property type="component" value="Unassembled WGS sequence"/>
</dbReference>
<evidence type="ECO:0000313" key="1">
    <source>
        <dbReference type="EMBL" id="MFI9122319.1"/>
    </source>
</evidence>
<evidence type="ECO:0000313" key="2">
    <source>
        <dbReference type="Proteomes" id="UP001614391"/>
    </source>
</evidence>
<keyword evidence="2" id="KW-1185">Reference proteome</keyword>
<name>A0ABW8CXK2_STRBI</name>
<sequence length="173" mass="17724">MADFQVLRWAFTVGGVGEEDLVAHALIQVEQGAPGAGMWAFPADDDPRAVRVIGKVDHAGRLGDLGTGAEVAVLLQRGMPDVLGQGADRAADRLGDGIPDREERVHATLAQGAYVVQERFGSSGAVGADEENGAVAAGVGDLGQGRVQDGDVVGGGVGSGVARPQCSVWRRCP</sequence>
<proteinExistence type="predicted"/>
<dbReference type="EMBL" id="JBITYT010000010">
    <property type="protein sequence ID" value="MFI9122319.1"/>
    <property type="molecule type" value="Genomic_DNA"/>
</dbReference>
<accession>A0ABW8CXK2</accession>
<gene>
    <name evidence="1" type="ORF">ACIGW0_23455</name>
</gene>
<organism evidence="1 2">
    <name type="scientific">Streptomyces bikiniensis</name>
    <dbReference type="NCBI Taxonomy" id="1896"/>
    <lineage>
        <taxon>Bacteria</taxon>
        <taxon>Bacillati</taxon>
        <taxon>Actinomycetota</taxon>
        <taxon>Actinomycetes</taxon>
        <taxon>Kitasatosporales</taxon>
        <taxon>Streptomycetaceae</taxon>
        <taxon>Streptomyces</taxon>
    </lineage>
</organism>
<protein>
    <submittedName>
        <fullName evidence="1">Uncharacterized protein</fullName>
    </submittedName>
</protein>
<dbReference type="RefSeq" id="WP_399618021.1">
    <property type="nucleotide sequence ID" value="NZ_JBITYT010000010.1"/>
</dbReference>
<comment type="caution">
    <text evidence="1">The sequence shown here is derived from an EMBL/GenBank/DDBJ whole genome shotgun (WGS) entry which is preliminary data.</text>
</comment>